<feature type="domain" description="DUF58" evidence="2">
    <location>
        <begin position="198"/>
        <end position="371"/>
    </location>
</feature>
<comment type="caution">
    <text evidence="3">The sequence shown here is derived from an EMBL/GenBank/DDBJ whole genome shotgun (WGS) entry which is preliminary data.</text>
</comment>
<sequence length="435" mass="49055">MPIPGKSLYKLLAALAVLAFIASFVPSLIMLWKGALVIAGIVVLLDLFLLYRRAIPEAERDVHSSFPLGVKRDVGLKLTNTSRYACTLDVYDHFPIQVEATGLPVHLSLAPDQTAELQYQVTATERGKALFRGVQFRLYSRWNFWLRDYRLSLTNEVHIYPNFAAISHLALLATDNHLSQMGIIKKPRRGQGQDFHQLREYREGDSVRQIDWKATSRLGKVISREYQDERDQEVIFMLDSGHRMRARDDELSHFDHTLNALLVLSYVALRQGDAVGLSTFAGSQRWIAPKKGYHTIQNLLNTVYDLQPTTDAPDYIKAASDLLTRHKKRALIIILTNVRDEDSAELKAAVGILRKRHLVLLASLREQKLDQVLEETPTEINSALNTAATHHYLQQRKASFDALTNQGVIAVDVAPQQLGVSLINSYLNIKSSGKL</sequence>
<dbReference type="OrthoDB" id="9812729at2"/>
<keyword evidence="1" id="KW-0472">Membrane</keyword>
<keyword evidence="1" id="KW-0812">Transmembrane</keyword>
<dbReference type="InterPro" id="IPR002881">
    <property type="entry name" value="DUF58"/>
</dbReference>
<dbReference type="PANTHER" id="PTHR33608:SF3">
    <property type="entry name" value="SLR2013 PROTEIN"/>
    <property type="match status" value="1"/>
</dbReference>
<accession>A0A317CJD3</accession>
<dbReference type="InterPro" id="IPR036465">
    <property type="entry name" value="vWFA_dom_sf"/>
</dbReference>
<name>A0A317CJD3_9GAMM</name>
<dbReference type="Pfam" id="PF01882">
    <property type="entry name" value="DUF58"/>
    <property type="match status" value="1"/>
</dbReference>
<dbReference type="Gene3D" id="3.40.50.410">
    <property type="entry name" value="von Willebrand factor, type A domain"/>
    <property type="match status" value="1"/>
</dbReference>
<proteinExistence type="predicted"/>
<dbReference type="Proteomes" id="UP000245506">
    <property type="component" value="Unassembled WGS sequence"/>
</dbReference>
<keyword evidence="4" id="KW-1185">Reference proteome</keyword>
<dbReference type="AlphaFoldDB" id="A0A317CJD3"/>
<feature type="transmembrane region" description="Helical" evidence="1">
    <location>
        <begin position="7"/>
        <end position="25"/>
    </location>
</feature>
<evidence type="ECO:0000313" key="4">
    <source>
        <dbReference type="Proteomes" id="UP000245506"/>
    </source>
</evidence>
<organism evidence="3 4">
    <name type="scientific">Leucothrix arctica</name>
    <dbReference type="NCBI Taxonomy" id="1481894"/>
    <lineage>
        <taxon>Bacteria</taxon>
        <taxon>Pseudomonadati</taxon>
        <taxon>Pseudomonadota</taxon>
        <taxon>Gammaproteobacteria</taxon>
        <taxon>Thiotrichales</taxon>
        <taxon>Thiotrichaceae</taxon>
        <taxon>Leucothrix</taxon>
    </lineage>
</organism>
<dbReference type="SUPFAM" id="SSF53300">
    <property type="entry name" value="vWA-like"/>
    <property type="match status" value="1"/>
</dbReference>
<gene>
    <name evidence="3" type="ORF">DKT75_04585</name>
</gene>
<dbReference type="PANTHER" id="PTHR33608">
    <property type="entry name" value="BLL2464 PROTEIN"/>
    <property type="match status" value="1"/>
</dbReference>
<dbReference type="EMBL" id="QGKL01000012">
    <property type="protein sequence ID" value="PWQ98449.1"/>
    <property type="molecule type" value="Genomic_DNA"/>
</dbReference>
<keyword evidence="1" id="KW-1133">Transmembrane helix</keyword>
<feature type="transmembrane region" description="Helical" evidence="1">
    <location>
        <begin position="31"/>
        <end position="51"/>
    </location>
</feature>
<reference evidence="3 4" key="1">
    <citation type="submission" date="2018-05" db="EMBL/GenBank/DDBJ databases">
        <title>Leucothrix arctica sp. nov., isolated from Arctic seawater.</title>
        <authorList>
            <person name="Choi A."/>
            <person name="Baek K."/>
        </authorList>
    </citation>
    <scope>NUCLEOTIDE SEQUENCE [LARGE SCALE GENOMIC DNA]</scope>
    <source>
        <strain evidence="3 4">IMCC9719</strain>
    </source>
</reference>
<evidence type="ECO:0000313" key="3">
    <source>
        <dbReference type="EMBL" id="PWQ98449.1"/>
    </source>
</evidence>
<evidence type="ECO:0000259" key="2">
    <source>
        <dbReference type="Pfam" id="PF01882"/>
    </source>
</evidence>
<protein>
    <submittedName>
        <fullName evidence="3">DUF58 domain-containing protein</fullName>
    </submittedName>
</protein>
<evidence type="ECO:0000256" key="1">
    <source>
        <dbReference type="SAM" id="Phobius"/>
    </source>
</evidence>